<evidence type="ECO:0000259" key="2">
    <source>
        <dbReference type="SMART" id="SM00530"/>
    </source>
</evidence>
<evidence type="ECO:0000313" key="3">
    <source>
        <dbReference type="EMBL" id="SNR26146.1"/>
    </source>
</evidence>
<reference evidence="3 4" key="1">
    <citation type="submission" date="2017-06" db="EMBL/GenBank/DDBJ databases">
        <authorList>
            <person name="Kim H.J."/>
            <person name="Triplett B.A."/>
        </authorList>
    </citation>
    <scope>NUCLEOTIDE SEQUENCE [LARGE SCALE GENOMIC DNA]</scope>
    <source>
        <strain evidence="3 4">DSM 8800</strain>
    </source>
</reference>
<dbReference type="CDD" id="cd00093">
    <property type="entry name" value="HTH_XRE"/>
    <property type="match status" value="1"/>
</dbReference>
<dbReference type="InterPro" id="IPR058562">
    <property type="entry name" value="MJ0586_N"/>
</dbReference>
<evidence type="ECO:0000313" key="4">
    <source>
        <dbReference type="Proteomes" id="UP000198397"/>
    </source>
</evidence>
<name>A0A238UVW1_HALVU</name>
<dbReference type="InterPro" id="IPR001387">
    <property type="entry name" value="Cro/C1-type_HTH"/>
</dbReference>
<dbReference type="InterPro" id="IPR010982">
    <property type="entry name" value="Lambda_DNA-bd_dom_sf"/>
</dbReference>
<feature type="compositionally biased region" description="Gly residues" evidence="1">
    <location>
        <begin position="55"/>
        <end position="78"/>
    </location>
</feature>
<feature type="region of interest" description="Disordered" evidence="1">
    <location>
        <begin position="47"/>
        <end position="110"/>
    </location>
</feature>
<keyword evidence="4" id="KW-1185">Reference proteome</keyword>
<dbReference type="InterPro" id="IPR057937">
    <property type="entry name" value="HVO_2718-like_HTH"/>
</dbReference>
<dbReference type="OrthoDB" id="339114at2157"/>
<proteinExistence type="predicted"/>
<dbReference type="Pfam" id="PF26602">
    <property type="entry name" value="HVO_2718_N"/>
    <property type="match status" value="1"/>
</dbReference>
<organism evidence="3 4">
    <name type="scientific">Halorubrum vacuolatum</name>
    <name type="common">Natronobacterium vacuolatum</name>
    <dbReference type="NCBI Taxonomy" id="63740"/>
    <lineage>
        <taxon>Archaea</taxon>
        <taxon>Methanobacteriati</taxon>
        <taxon>Methanobacteriota</taxon>
        <taxon>Stenosarchaea group</taxon>
        <taxon>Halobacteria</taxon>
        <taxon>Halobacteriales</taxon>
        <taxon>Haloferacaceae</taxon>
        <taxon>Halorubrum</taxon>
    </lineage>
</organism>
<dbReference type="GO" id="GO:0003677">
    <property type="term" value="F:DNA binding"/>
    <property type="evidence" value="ECO:0007669"/>
    <property type="project" value="InterPro"/>
</dbReference>
<gene>
    <name evidence="3" type="ORF">SAMN06264855_101450</name>
</gene>
<dbReference type="SMART" id="SM00530">
    <property type="entry name" value="HTH_XRE"/>
    <property type="match status" value="1"/>
</dbReference>
<sequence>MAKYSTGGGGGDGGGGACELCGGESSNLKQANVAGARLLVCSNCRPHDDARKGRGGGGHGGGGGGGGGSSGGSAGSSGHGSTSRRKEVARKQARVYDAATGDSTHWEEEGTNYEKDRLPYLVSGYDDRAVAARQDAGLTVEELASELDISEDDLLAVEQGRAARAGVGGSVVRAIEERLDVELVDE</sequence>
<dbReference type="RefSeq" id="WP_089383402.1">
    <property type="nucleotide sequence ID" value="NZ_FZNQ01000001.1"/>
</dbReference>
<protein>
    <submittedName>
        <fullName evidence="3">Transcriptional regulator, XRE family</fullName>
    </submittedName>
</protein>
<dbReference type="Pfam" id="PF24250">
    <property type="entry name" value="HVO_2718"/>
    <property type="match status" value="1"/>
</dbReference>
<evidence type="ECO:0000256" key="1">
    <source>
        <dbReference type="SAM" id="MobiDB-lite"/>
    </source>
</evidence>
<dbReference type="Gene3D" id="1.10.260.40">
    <property type="entry name" value="lambda repressor-like DNA-binding domains"/>
    <property type="match status" value="1"/>
</dbReference>
<dbReference type="Proteomes" id="UP000198397">
    <property type="component" value="Unassembled WGS sequence"/>
</dbReference>
<dbReference type="EMBL" id="FZNQ01000001">
    <property type="protein sequence ID" value="SNR26146.1"/>
    <property type="molecule type" value="Genomic_DNA"/>
</dbReference>
<dbReference type="AlphaFoldDB" id="A0A238UVW1"/>
<accession>A0A238UVW1</accession>
<feature type="domain" description="HTH cro/C1-type" evidence="2">
    <location>
        <begin position="128"/>
        <end position="186"/>
    </location>
</feature>